<evidence type="ECO:0000256" key="1">
    <source>
        <dbReference type="SAM" id="SignalP"/>
    </source>
</evidence>
<feature type="chain" id="PRO_5047136779" evidence="1">
    <location>
        <begin position="27"/>
        <end position="239"/>
    </location>
</feature>
<evidence type="ECO:0000313" key="2">
    <source>
        <dbReference type="EMBL" id="MCW6038705.1"/>
    </source>
</evidence>
<protein>
    <submittedName>
        <fullName evidence="2">PEP-CTERM sorting domain-containing protein</fullName>
    </submittedName>
</protein>
<evidence type="ECO:0000313" key="3">
    <source>
        <dbReference type="Proteomes" id="UP001526426"/>
    </source>
</evidence>
<organism evidence="2 3">
    <name type="scientific">Spirulina subsalsa FACHB-351</name>
    <dbReference type="NCBI Taxonomy" id="234711"/>
    <lineage>
        <taxon>Bacteria</taxon>
        <taxon>Bacillati</taxon>
        <taxon>Cyanobacteriota</taxon>
        <taxon>Cyanophyceae</taxon>
        <taxon>Spirulinales</taxon>
        <taxon>Spirulinaceae</taxon>
        <taxon>Spirulina</taxon>
    </lineage>
</organism>
<keyword evidence="1" id="KW-0732">Signal</keyword>
<keyword evidence="3" id="KW-1185">Reference proteome</keyword>
<name>A0ABT3LB15_9CYAN</name>
<gene>
    <name evidence="2" type="ORF">K4A83_20870</name>
</gene>
<dbReference type="NCBIfam" id="NF041928">
    <property type="entry name" value="choice_anch_W"/>
    <property type="match status" value="1"/>
</dbReference>
<sequence length="239" mass="26303">MGYKQTAIALSLTALGLILGNSAAEAFTLNRYTQTEFEALGLNLPWQWTAESRIGRVGDHQVNIHDSTNSHLNREQANYDWVSGQAVDFSLTFDSVAKTLTYIVGDVELSKTNLGVSSFSDLLIRTVAYEYDSRMALMGLSLTDEQGSGRLGWTFNQGCRWGQNCDTTPKYLHISDIVGSFTLTGQSVMSWKDCAIPVNSELAYQLKLSGEKVPEPMGISLFSLALLGFLVKGKPKNKE</sequence>
<reference evidence="2 3" key="1">
    <citation type="submission" date="2021-08" db="EMBL/GenBank/DDBJ databases">
        <title>Draft genome sequence of Spirulina subsalsa with high tolerance to salinity and hype-accumulation of phycocyanin.</title>
        <authorList>
            <person name="Pei H."/>
            <person name="Jiang L."/>
        </authorList>
    </citation>
    <scope>NUCLEOTIDE SEQUENCE [LARGE SCALE GENOMIC DNA]</scope>
    <source>
        <strain evidence="2 3">FACHB-351</strain>
    </source>
</reference>
<dbReference type="EMBL" id="JAIHOM010000164">
    <property type="protein sequence ID" value="MCW6038705.1"/>
    <property type="molecule type" value="Genomic_DNA"/>
</dbReference>
<proteinExistence type="predicted"/>
<dbReference type="RefSeq" id="WP_265266626.1">
    <property type="nucleotide sequence ID" value="NZ_JAIHOM010000164.1"/>
</dbReference>
<dbReference type="Proteomes" id="UP001526426">
    <property type="component" value="Unassembled WGS sequence"/>
</dbReference>
<dbReference type="InterPro" id="IPR049671">
    <property type="entry name" value="Choice_anch_W"/>
</dbReference>
<accession>A0ABT3LB15</accession>
<feature type="signal peptide" evidence="1">
    <location>
        <begin position="1"/>
        <end position="26"/>
    </location>
</feature>
<comment type="caution">
    <text evidence="2">The sequence shown here is derived from an EMBL/GenBank/DDBJ whole genome shotgun (WGS) entry which is preliminary data.</text>
</comment>